<comment type="cofactor">
    <cofactor evidence="1 8">
        <name>FAD</name>
        <dbReference type="ChEBI" id="CHEBI:57692"/>
    </cofactor>
</comment>
<comment type="similarity">
    <text evidence="2 8">Belongs to the FMO family.</text>
</comment>
<dbReference type="EnsemblMetazoa" id="XM_021050646.2">
    <property type="protein sequence ID" value="XP_020906305.1"/>
    <property type="gene ID" value="LOC110244439"/>
</dbReference>
<evidence type="ECO:0000256" key="6">
    <source>
        <dbReference type="ARBA" id="ARBA00023002"/>
    </source>
</evidence>
<protein>
    <recommendedName>
        <fullName evidence="8">Flavin-containing monooxygenase</fullName>
        <ecNumber evidence="8">1.-.-.-</ecNumber>
    </recommendedName>
</protein>
<name>A0A913XM49_EXADI</name>
<dbReference type="PANTHER" id="PTHR23023">
    <property type="entry name" value="DIMETHYLANILINE MONOOXYGENASE"/>
    <property type="match status" value="1"/>
</dbReference>
<dbReference type="AlphaFoldDB" id="A0A913XM49"/>
<evidence type="ECO:0000256" key="8">
    <source>
        <dbReference type="RuleBase" id="RU361177"/>
    </source>
</evidence>
<keyword evidence="6 8" id="KW-0560">Oxidoreductase</keyword>
<dbReference type="FunFam" id="3.50.50.60:FF:000138">
    <property type="entry name" value="Flavin-containing monooxygenase"/>
    <property type="match status" value="1"/>
</dbReference>
<dbReference type="Pfam" id="PF00743">
    <property type="entry name" value="FMO-like"/>
    <property type="match status" value="2"/>
</dbReference>
<proteinExistence type="inferred from homology"/>
<keyword evidence="3 8" id="KW-0285">Flavoprotein</keyword>
<evidence type="ECO:0000313" key="10">
    <source>
        <dbReference type="Proteomes" id="UP000887567"/>
    </source>
</evidence>
<dbReference type="GO" id="GO:0050660">
    <property type="term" value="F:flavin adenine dinucleotide binding"/>
    <property type="evidence" value="ECO:0007669"/>
    <property type="project" value="InterPro"/>
</dbReference>
<dbReference type="SUPFAM" id="SSF51905">
    <property type="entry name" value="FAD/NAD(P)-binding domain"/>
    <property type="match status" value="2"/>
</dbReference>
<dbReference type="GeneID" id="110244439"/>
<dbReference type="EC" id="1.-.-.-" evidence="8"/>
<dbReference type="InterPro" id="IPR020946">
    <property type="entry name" value="Flavin_mOase-like"/>
</dbReference>
<dbReference type="PRINTS" id="PR00370">
    <property type="entry name" value="FMOXYGENASE"/>
</dbReference>
<dbReference type="InterPro" id="IPR000960">
    <property type="entry name" value="Flavin_mOase"/>
</dbReference>
<reference evidence="9" key="1">
    <citation type="submission" date="2022-11" db="UniProtKB">
        <authorList>
            <consortium name="EnsemblMetazoa"/>
        </authorList>
    </citation>
    <scope>IDENTIFICATION</scope>
</reference>
<evidence type="ECO:0000256" key="5">
    <source>
        <dbReference type="ARBA" id="ARBA00022857"/>
    </source>
</evidence>
<dbReference type="OrthoDB" id="66881at2759"/>
<keyword evidence="4 8" id="KW-0274">FAD</keyword>
<evidence type="ECO:0000256" key="4">
    <source>
        <dbReference type="ARBA" id="ARBA00022827"/>
    </source>
</evidence>
<dbReference type="RefSeq" id="XP_020906305.1">
    <property type="nucleotide sequence ID" value="XM_021050646.2"/>
</dbReference>
<accession>A0A913XM49</accession>
<dbReference type="InterPro" id="IPR050346">
    <property type="entry name" value="FMO-like"/>
</dbReference>
<dbReference type="Gene3D" id="3.50.50.60">
    <property type="entry name" value="FAD/NAD(P)-binding domain"/>
    <property type="match status" value="2"/>
</dbReference>
<evidence type="ECO:0000256" key="2">
    <source>
        <dbReference type="ARBA" id="ARBA00009183"/>
    </source>
</evidence>
<evidence type="ECO:0000256" key="1">
    <source>
        <dbReference type="ARBA" id="ARBA00001974"/>
    </source>
</evidence>
<dbReference type="Proteomes" id="UP000887567">
    <property type="component" value="Unplaced"/>
</dbReference>
<organism evidence="9 10">
    <name type="scientific">Exaiptasia diaphana</name>
    <name type="common">Tropical sea anemone</name>
    <name type="synonym">Aiptasia pulchella</name>
    <dbReference type="NCBI Taxonomy" id="2652724"/>
    <lineage>
        <taxon>Eukaryota</taxon>
        <taxon>Metazoa</taxon>
        <taxon>Cnidaria</taxon>
        <taxon>Anthozoa</taxon>
        <taxon>Hexacorallia</taxon>
        <taxon>Actiniaria</taxon>
        <taxon>Aiptasiidae</taxon>
        <taxon>Exaiptasia</taxon>
    </lineage>
</organism>
<evidence type="ECO:0000313" key="9">
    <source>
        <dbReference type="EnsemblMetazoa" id="XP_020906305.1"/>
    </source>
</evidence>
<keyword evidence="7 8" id="KW-0503">Monooxygenase</keyword>
<evidence type="ECO:0000256" key="7">
    <source>
        <dbReference type="ARBA" id="ARBA00023033"/>
    </source>
</evidence>
<keyword evidence="10" id="KW-1185">Reference proteome</keyword>
<dbReference type="GO" id="GO:0004499">
    <property type="term" value="F:N,N-dimethylaniline monooxygenase activity"/>
    <property type="evidence" value="ECO:0007669"/>
    <property type="project" value="InterPro"/>
</dbReference>
<dbReference type="OMA" id="MEWIRIH"/>
<dbReference type="KEGG" id="epa:110244439"/>
<dbReference type="PIRSF" id="PIRSF000332">
    <property type="entry name" value="FMO"/>
    <property type="match status" value="1"/>
</dbReference>
<sequence length="453" mass="52350">MSAQKRICVIGAGPSGMSVLYHYNKLKQEGKDVPQIVCYDKQSDWGGLWLYSWETGIDQYGEPVHGSMYRGMWTNNPKEVIELPDYTFQDHFKKPIPSFLPREAMFDYLKGRWSQSDLRQWIKFNHVVRHVTYNDDTDDFSVVVKNLPEDKDLPAQRFDYVIVATGHFSVPNIPYFEGIDQFPGRIIHSHDLRNASQFKGDRILVVGDSFSGVDIAIQTLKYGAKNVIISYRTSALGYKWPSEIEERPLLNKVEGNTVHFKDGSSAEVDSIILCTGYRHHFPFMEESLRLKASDKETWYPPGLYKGVLWYPRGNNKLMYIGMQNQLYVFTMFDIQAKWALEYIVGDREVPDKKTMEADVDNWNQRLNEVGDVIGILDFQTEYVKLLAEEVKYGCDVDCAHMIKHELVYSVDHPLSYKDTCYVSNHSGVKSIKHHTSFMEAFDDSIETFLDTKQ</sequence>
<dbReference type="InterPro" id="IPR036188">
    <property type="entry name" value="FAD/NAD-bd_sf"/>
</dbReference>
<dbReference type="GO" id="GO:0050661">
    <property type="term" value="F:NADP binding"/>
    <property type="evidence" value="ECO:0007669"/>
    <property type="project" value="InterPro"/>
</dbReference>
<keyword evidence="5" id="KW-0521">NADP</keyword>
<evidence type="ECO:0000256" key="3">
    <source>
        <dbReference type="ARBA" id="ARBA00022630"/>
    </source>
</evidence>